<dbReference type="GO" id="GO:0008168">
    <property type="term" value="F:methyltransferase activity"/>
    <property type="evidence" value="ECO:0007669"/>
    <property type="project" value="UniProtKB-KW"/>
</dbReference>
<comment type="function">
    <text evidence="6">Specifically methylates the N7 position of a guanine in 16S rRNA.</text>
</comment>
<comment type="subcellular location">
    <subcellularLocation>
        <location evidence="6">Cytoplasm</location>
    </subcellularLocation>
</comment>
<evidence type="ECO:0000313" key="8">
    <source>
        <dbReference type="Proteomes" id="UP001267426"/>
    </source>
</evidence>
<evidence type="ECO:0000313" key="7">
    <source>
        <dbReference type="EMBL" id="MDT0630330.1"/>
    </source>
</evidence>
<feature type="binding site" evidence="6">
    <location>
        <begin position="118"/>
        <end position="119"/>
    </location>
    <ligand>
        <name>S-adenosyl-L-methionine</name>
        <dbReference type="ChEBI" id="CHEBI:59789"/>
    </ligand>
</feature>
<reference evidence="7 8" key="1">
    <citation type="submission" date="2023-09" db="EMBL/GenBank/DDBJ databases">
        <authorList>
            <person name="Rey-Velasco X."/>
        </authorList>
    </citation>
    <scope>NUCLEOTIDE SEQUENCE [LARGE SCALE GENOMIC DNA]</scope>
    <source>
        <strain evidence="7 8">F394</strain>
    </source>
</reference>
<dbReference type="PANTHER" id="PTHR31760">
    <property type="entry name" value="S-ADENOSYL-L-METHIONINE-DEPENDENT METHYLTRANSFERASES SUPERFAMILY PROTEIN"/>
    <property type="match status" value="1"/>
</dbReference>
<name>A0ABU3BM16_9BACT</name>
<keyword evidence="2 6" id="KW-0698">rRNA processing</keyword>
<dbReference type="EMBL" id="JAVRHT010000001">
    <property type="protein sequence ID" value="MDT0630330.1"/>
    <property type="molecule type" value="Genomic_DNA"/>
</dbReference>
<comment type="caution">
    <text evidence="7">The sequence shown here is derived from an EMBL/GenBank/DDBJ whole genome shotgun (WGS) entry which is preliminary data.</text>
</comment>
<dbReference type="InterPro" id="IPR003682">
    <property type="entry name" value="rRNA_ssu_MeTfrase_G"/>
</dbReference>
<evidence type="ECO:0000256" key="3">
    <source>
        <dbReference type="ARBA" id="ARBA00022603"/>
    </source>
</evidence>
<evidence type="ECO:0000256" key="1">
    <source>
        <dbReference type="ARBA" id="ARBA00022490"/>
    </source>
</evidence>
<evidence type="ECO:0000256" key="6">
    <source>
        <dbReference type="HAMAP-Rule" id="MF_00074"/>
    </source>
</evidence>
<dbReference type="RefSeq" id="WP_311661358.1">
    <property type="nucleotide sequence ID" value="NZ_JAVRHT010000001.1"/>
</dbReference>
<keyword evidence="5 6" id="KW-0949">S-adenosyl-L-methionine</keyword>
<evidence type="ECO:0000256" key="2">
    <source>
        <dbReference type="ARBA" id="ARBA00022552"/>
    </source>
</evidence>
<feature type="binding site" evidence="6">
    <location>
        <position position="132"/>
    </location>
    <ligand>
        <name>S-adenosyl-L-methionine</name>
        <dbReference type="ChEBI" id="CHEBI:59789"/>
    </ligand>
</feature>
<dbReference type="Gene3D" id="3.40.50.150">
    <property type="entry name" value="Vaccinia Virus protein VP39"/>
    <property type="match status" value="1"/>
</dbReference>
<dbReference type="EC" id="2.1.1.-" evidence="6"/>
<dbReference type="InterPro" id="IPR029063">
    <property type="entry name" value="SAM-dependent_MTases_sf"/>
</dbReference>
<feature type="binding site" evidence="6">
    <location>
        <position position="67"/>
    </location>
    <ligand>
        <name>S-adenosyl-L-methionine</name>
        <dbReference type="ChEBI" id="CHEBI:59789"/>
    </ligand>
</feature>
<dbReference type="PANTHER" id="PTHR31760:SF0">
    <property type="entry name" value="S-ADENOSYL-L-METHIONINE-DEPENDENT METHYLTRANSFERASES SUPERFAMILY PROTEIN"/>
    <property type="match status" value="1"/>
</dbReference>
<gene>
    <name evidence="6" type="primary">rsmG</name>
    <name evidence="7" type="ORF">RM540_01090</name>
</gene>
<keyword evidence="4 6" id="KW-0808">Transferase</keyword>
<sequence>MPDPTAALSPAQRATLDAYVGELARVNRRVNLVARGATPGDLARHVRHCLEIAARPFPGGAVVVDWGTGGGLPALPLAVAFPDVRFVAVDAVGKKTEAVRLFARRLGVENVEVWNGRAEAYDGPAPHYAVSRATAPLADLWAWFDRVRAPLSAPPEAWAPGLVCLKGGDLTAEINGLQDAFPSTSVDVQEVEGAGWDDKALVHVV</sequence>
<dbReference type="Proteomes" id="UP001267426">
    <property type="component" value="Unassembled WGS sequence"/>
</dbReference>
<proteinExistence type="inferred from homology"/>
<protein>
    <recommendedName>
        <fullName evidence="6">Ribosomal RNA small subunit methyltransferase G</fullName>
        <ecNumber evidence="6">2.1.1.-</ecNumber>
    </recommendedName>
    <alternativeName>
        <fullName evidence="6">16S rRNA 7-methylguanosine methyltransferase</fullName>
        <shortName evidence="6">16S rRNA m7G methyltransferase</shortName>
    </alternativeName>
</protein>
<comment type="similarity">
    <text evidence="6">Belongs to the methyltransferase superfamily. RNA methyltransferase RsmG family.</text>
</comment>
<evidence type="ECO:0000256" key="5">
    <source>
        <dbReference type="ARBA" id="ARBA00022691"/>
    </source>
</evidence>
<dbReference type="SUPFAM" id="SSF53335">
    <property type="entry name" value="S-adenosyl-L-methionine-dependent methyltransferases"/>
    <property type="match status" value="1"/>
</dbReference>
<feature type="binding site" evidence="6">
    <location>
        <position position="72"/>
    </location>
    <ligand>
        <name>S-adenosyl-L-methionine</name>
        <dbReference type="ChEBI" id="CHEBI:59789"/>
    </ligand>
</feature>
<dbReference type="HAMAP" id="MF_00074">
    <property type="entry name" value="16SrRNA_methyltr_G"/>
    <property type="match status" value="1"/>
</dbReference>
<accession>A0ABU3BM16</accession>
<organism evidence="7 8">
    <name type="scientific">Rubrivirga litoralis</name>
    <dbReference type="NCBI Taxonomy" id="3075598"/>
    <lineage>
        <taxon>Bacteria</taxon>
        <taxon>Pseudomonadati</taxon>
        <taxon>Rhodothermota</taxon>
        <taxon>Rhodothermia</taxon>
        <taxon>Rhodothermales</taxon>
        <taxon>Rubricoccaceae</taxon>
        <taxon>Rubrivirga</taxon>
    </lineage>
</organism>
<evidence type="ECO:0000256" key="4">
    <source>
        <dbReference type="ARBA" id="ARBA00022679"/>
    </source>
</evidence>
<keyword evidence="3 6" id="KW-0489">Methyltransferase</keyword>
<keyword evidence="1 6" id="KW-0963">Cytoplasm</keyword>
<dbReference type="GO" id="GO:0032259">
    <property type="term" value="P:methylation"/>
    <property type="evidence" value="ECO:0007669"/>
    <property type="project" value="UniProtKB-KW"/>
</dbReference>
<dbReference type="Pfam" id="PF02527">
    <property type="entry name" value="GidB"/>
    <property type="match status" value="1"/>
</dbReference>
<keyword evidence="8" id="KW-1185">Reference proteome</keyword>
<comment type="caution">
    <text evidence="6">Lacks conserved residue(s) required for the propagation of feature annotation.</text>
</comment>